<comment type="caution">
    <text evidence="12">The sequence shown here is derived from an EMBL/GenBank/DDBJ whole genome shotgun (WGS) entry which is preliminary data.</text>
</comment>
<dbReference type="Proteomes" id="UP001149140">
    <property type="component" value="Unassembled WGS sequence"/>
</dbReference>
<keyword evidence="7" id="KW-0547">Nucleotide-binding</keyword>
<feature type="short sequence motif" description="Meso-diaminopimelate recognition motif" evidence="7">
    <location>
        <begin position="390"/>
        <end position="393"/>
    </location>
</feature>
<sequence>MTLRELLGDGPDVVVTGLTFDNRLVAPGTLFFCVPGFTRDGHDFAADAVARGAVALVVQRPLGLGVPEVLVEDVRAAMSVAAARFYGDPTATLRVAGITGTNGKTTTAFLVRALLEGAGLQTGLLGTVKSVVGGEDREVVRTTPEAFDLQRTFREMLDAGDVACAMEISSHALELKRATEMHVAAAVFTNLTQDHLDFHPSMEEYFQAKRRLFASELTGTRIVNADSDYGRRLIDEFECVTFAIDREATYRAVDVRTDATGCDFTVVSPDGSFAARVPLPGRFNVLNALGAWGAARALGAPAAGLAASLAGAVTAPGRFQPVDAGQPFGVVVDYAHKPDALEQVLLAAREMASGRLIVVVGAGGDRDRGKRPIMGEIAARLADVALITSDNPRSEPPESIIDEICAGIGSSPHASVSRDADRRASIFRAISLASPGDVVVIAGKGHEQGQEFENGRKEPFDDSQVARDAIAKYVT</sequence>
<dbReference type="GO" id="GO:0008765">
    <property type="term" value="F:UDP-N-acetylmuramoylalanyl-D-glutamate-2,6-diaminopimelate ligase activity"/>
    <property type="evidence" value="ECO:0007669"/>
    <property type="project" value="UniProtKB-UniRule"/>
</dbReference>
<evidence type="ECO:0000256" key="6">
    <source>
        <dbReference type="ARBA" id="ARBA00023316"/>
    </source>
</evidence>
<feature type="binding site" evidence="7">
    <location>
        <position position="169"/>
    </location>
    <ligand>
        <name>UDP-N-acetyl-alpha-D-muramoyl-L-alanyl-D-glutamate</name>
        <dbReference type="ChEBI" id="CHEBI:83900"/>
    </ligand>
</feature>
<feature type="domain" description="Mur ligase C-terminal" evidence="10">
    <location>
        <begin position="317"/>
        <end position="445"/>
    </location>
</feature>
<evidence type="ECO:0000256" key="4">
    <source>
        <dbReference type="ARBA" id="ARBA00022984"/>
    </source>
</evidence>
<dbReference type="NCBIfam" id="NF001126">
    <property type="entry name" value="PRK00139.1-4"/>
    <property type="match status" value="1"/>
</dbReference>
<dbReference type="Gene3D" id="3.40.1390.10">
    <property type="entry name" value="MurE/MurF, N-terminal domain"/>
    <property type="match status" value="1"/>
</dbReference>
<evidence type="ECO:0000259" key="10">
    <source>
        <dbReference type="Pfam" id="PF02875"/>
    </source>
</evidence>
<dbReference type="AlphaFoldDB" id="A0A9X3S2Q6"/>
<feature type="binding site" evidence="7">
    <location>
        <position position="447"/>
    </location>
    <ligand>
        <name>meso-2,6-diaminopimelate</name>
        <dbReference type="ChEBI" id="CHEBI:57791"/>
    </ligand>
</feature>
<keyword evidence="13" id="KW-1185">Reference proteome</keyword>
<dbReference type="SUPFAM" id="SSF53244">
    <property type="entry name" value="MurD-like peptide ligases, peptide-binding domain"/>
    <property type="match status" value="1"/>
</dbReference>
<dbReference type="GO" id="GO:0005524">
    <property type="term" value="F:ATP binding"/>
    <property type="evidence" value="ECO:0007669"/>
    <property type="project" value="UniProtKB-UniRule"/>
</dbReference>
<dbReference type="InterPro" id="IPR036565">
    <property type="entry name" value="Mur-like_cat_sf"/>
</dbReference>
<keyword evidence="5 7" id="KW-0131">Cell cycle</keyword>
<dbReference type="InterPro" id="IPR035911">
    <property type="entry name" value="MurE/MurF_N"/>
</dbReference>
<dbReference type="SUPFAM" id="SSF63418">
    <property type="entry name" value="MurE/MurF N-terminal domain"/>
    <property type="match status" value="1"/>
</dbReference>
<dbReference type="InterPro" id="IPR005761">
    <property type="entry name" value="UDP-N-AcMur-Glu-dNH2Pim_ligase"/>
</dbReference>
<feature type="binding site" evidence="7">
    <location>
        <begin position="100"/>
        <end position="106"/>
    </location>
    <ligand>
        <name>ATP</name>
        <dbReference type="ChEBI" id="CHEBI:30616"/>
    </ligand>
</feature>
<dbReference type="InterPro" id="IPR013221">
    <property type="entry name" value="Mur_ligase_cen"/>
</dbReference>
<dbReference type="InterPro" id="IPR000713">
    <property type="entry name" value="Mur_ligase_N"/>
</dbReference>
<dbReference type="HAMAP" id="MF_00208">
    <property type="entry name" value="MurE"/>
    <property type="match status" value="1"/>
</dbReference>
<dbReference type="Pfam" id="PF08245">
    <property type="entry name" value="Mur_ligase_M"/>
    <property type="match status" value="1"/>
</dbReference>
<dbReference type="SUPFAM" id="SSF53623">
    <property type="entry name" value="MurD-like peptide ligases, catalytic domain"/>
    <property type="match status" value="1"/>
</dbReference>
<dbReference type="GO" id="GO:0008360">
    <property type="term" value="P:regulation of cell shape"/>
    <property type="evidence" value="ECO:0007669"/>
    <property type="project" value="UniProtKB-KW"/>
</dbReference>
<gene>
    <name evidence="7" type="primary">murE</name>
    <name evidence="12" type="ORF">OM076_31565</name>
</gene>
<comment type="function">
    <text evidence="7">Catalyzes the addition of meso-diaminopimelic acid to the nucleotide precursor UDP-N-acetylmuramoyl-L-alanyl-D-glutamate (UMAG) in the biosynthesis of bacterial cell-wall peptidoglycan.</text>
</comment>
<dbReference type="GO" id="GO:0009252">
    <property type="term" value="P:peptidoglycan biosynthetic process"/>
    <property type="evidence" value="ECO:0007669"/>
    <property type="project" value="UniProtKB-UniRule"/>
</dbReference>
<evidence type="ECO:0000256" key="5">
    <source>
        <dbReference type="ARBA" id="ARBA00023306"/>
    </source>
</evidence>
<evidence type="ECO:0000259" key="9">
    <source>
        <dbReference type="Pfam" id="PF01225"/>
    </source>
</evidence>
<keyword evidence="3 7" id="KW-0133">Cell shape</keyword>
<evidence type="ECO:0000256" key="7">
    <source>
        <dbReference type="HAMAP-Rule" id="MF_00208"/>
    </source>
</evidence>
<evidence type="ECO:0000259" key="11">
    <source>
        <dbReference type="Pfam" id="PF08245"/>
    </source>
</evidence>
<keyword evidence="6 7" id="KW-0961">Cell wall biogenesis/degradation</keyword>
<accession>A0A9X3S2Q6</accession>
<evidence type="ECO:0000313" key="13">
    <source>
        <dbReference type="Proteomes" id="UP001149140"/>
    </source>
</evidence>
<dbReference type="PANTHER" id="PTHR23135:SF4">
    <property type="entry name" value="UDP-N-ACETYLMURAMOYL-L-ALANYL-D-GLUTAMATE--2,6-DIAMINOPIMELATE LIGASE MURE HOMOLOG, CHLOROPLASTIC"/>
    <property type="match status" value="1"/>
</dbReference>
<comment type="PTM">
    <text evidence="7">Carboxylation is probably crucial for Mg(2+) binding and, consequently, for the gamma-phosphate positioning of ATP.</text>
</comment>
<comment type="catalytic activity">
    <reaction evidence="7">
        <text>UDP-N-acetyl-alpha-D-muramoyl-L-alanyl-D-glutamate + meso-2,6-diaminopimelate + ATP = UDP-N-acetyl-alpha-D-muramoyl-L-alanyl-gamma-D-glutamyl-meso-2,6-diaminopimelate + ADP + phosphate + H(+)</text>
        <dbReference type="Rhea" id="RHEA:23676"/>
        <dbReference type="ChEBI" id="CHEBI:15378"/>
        <dbReference type="ChEBI" id="CHEBI:30616"/>
        <dbReference type="ChEBI" id="CHEBI:43474"/>
        <dbReference type="ChEBI" id="CHEBI:57791"/>
        <dbReference type="ChEBI" id="CHEBI:83900"/>
        <dbReference type="ChEBI" id="CHEBI:83905"/>
        <dbReference type="ChEBI" id="CHEBI:456216"/>
        <dbReference type="EC" id="6.3.2.13"/>
    </reaction>
</comment>
<dbReference type="NCBIfam" id="TIGR01085">
    <property type="entry name" value="murE"/>
    <property type="match status" value="1"/>
</dbReference>
<feature type="binding site" evidence="7">
    <location>
        <position position="177"/>
    </location>
    <ligand>
        <name>UDP-N-acetyl-alpha-D-muramoyl-L-alanyl-D-glutamate</name>
        <dbReference type="ChEBI" id="CHEBI:83900"/>
    </ligand>
</feature>
<keyword evidence="4 7" id="KW-0573">Peptidoglycan synthesis</keyword>
<dbReference type="Gene3D" id="3.40.1190.10">
    <property type="entry name" value="Mur-like, catalytic domain"/>
    <property type="match status" value="1"/>
</dbReference>
<dbReference type="RefSeq" id="WP_270044101.1">
    <property type="nucleotide sequence ID" value="NZ_JAPDOD010000038.1"/>
</dbReference>
<feature type="domain" description="Mur ligase N-terminal catalytic" evidence="9">
    <location>
        <begin position="15"/>
        <end position="86"/>
    </location>
</feature>
<dbReference type="GO" id="GO:0071555">
    <property type="term" value="P:cell wall organization"/>
    <property type="evidence" value="ECO:0007669"/>
    <property type="project" value="UniProtKB-KW"/>
</dbReference>
<dbReference type="Pfam" id="PF01225">
    <property type="entry name" value="Mur_ligase"/>
    <property type="match status" value="1"/>
</dbReference>
<feature type="domain" description="Mur ligase central" evidence="11">
    <location>
        <begin position="98"/>
        <end position="295"/>
    </location>
</feature>
<comment type="subcellular location">
    <subcellularLocation>
        <location evidence="7 8">Cytoplasm</location>
    </subcellularLocation>
</comment>
<dbReference type="GO" id="GO:0051301">
    <property type="term" value="P:cell division"/>
    <property type="evidence" value="ECO:0007669"/>
    <property type="project" value="UniProtKB-KW"/>
</dbReference>
<feature type="binding site" evidence="7">
    <location>
        <position position="366"/>
    </location>
    <ligand>
        <name>meso-2,6-diaminopimelate</name>
        <dbReference type="ChEBI" id="CHEBI:57791"/>
    </ligand>
</feature>
<feature type="binding site" evidence="7">
    <location>
        <begin position="390"/>
        <end position="393"/>
    </location>
    <ligand>
        <name>meso-2,6-diaminopimelate</name>
        <dbReference type="ChEBI" id="CHEBI:57791"/>
    </ligand>
</feature>
<dbReference type="Gene3D" id="3.90.190.20">
    <property type="entry name" value="Mur ligase, C-terminal domain"/>
    <property type="match status" value="1"/>
</dbReference>
<dbReference type="GO" id="GO:0000287">
    <property type="term" value="F:magnesium ion binding"/>
    <property type="evidence" value="ECO:0007669"/>
    <property type="project" value="UniProtKB-UniRule"/>
</dbReference>
<dbReference type="EC" id="6.3.2.13" evidence="7"/>
<proteinExistence type="inferred from homology"/>
<keyword evidence="7" id="KW-0460">Magnesium</keyword>
<keyword evidence="2 7" id="KW-0132">Cell division</keyword>
<keyword evidence="7" id="KW-0963">Cytoplasm</keyword>
<dbReference type="GO" id="GO:0005737">
    <property type="term" value="C:cytoplasm"/>
    <property type="evidence" value="ECO:0007669"/>
    <property type="project" value="UniProtKB-SubCell"/>
</dbReference>
<comment type="cofactor">
    <cofactor evidence="7">
        <name>Mg(2+)</name>
        <dbReference type="ChEBI" id="CHEBI:18420"/>
    </cofactor>
</comment>
<dbReference type="InterPro" id="IPR004101">
    <property type="entry name" value="Mur_ligase_C"/>
</dbReference>
<dbReference type="PANTHER" id="PTHR23135">
    <property type="entry name" value="MUR LIGASE FAMILY MEMBER"/>
    <property type="match status" value="1"/>
</dbReference>
<comment type="pathway">
    <text evidence="7 8">Cell wall biogenesis; peptidoglycan biosynthesis.</text>
</comment>
<evidence type="ECO:0000256" key="3">
    <source>
        <dbReference type="ARBA" id="ARBA00022960"/>
    </source>
</evidence>
<evidence type="ECO:0000256" key="2">
    <source>
        <dbReference type="ARBA" id="ARBA00022618"/>
    </source>
</evidence>
<evidence type="ECO:0000313" key="12">
    <source>
        <dbReference type="EMBL" id="MDA0164850.1"/>
    </source>
</evidence>
<dbReference type="NCBIfam" id="NF001124">
    <property type="entry name" value="PRK00139.1-2"/>
    <property type="match status" value="1"/>
</dbReference>
<keyword evidence="7 12" id="KW-0436">Ligase</keyword>
<keyword evidence="7" id="KW-0067">ATP-binding</keyword>
<feature type="modified residue" description="N6-carboxylysine" evidence="7">
    <location>
        <position position="209"/>
    </location>
</feature>
<evidence type="ECO:0000256" key="1">
    <source>
        <dbReference type="ARBA" id="ARBA00005898"/>
    </source>
</evidence>
<feature type="binding site" evidence="7">
    <location>
        <position position="443"/>
    </location>
    <ligand>
        <name>meso-2,6-diaminopimelate</name>
        <dbReference type="ChEBI" id="CHEBI:57791"/>
    </ligand>
</feature>
<organism evidence="12 13">
    <name type="scientific">Solirubrobacter ginsenosidimutans</name>
    <dbReference type="NCBI Taxonomy" id="490573"/>
    <lineage>
        <taxon>Bacteria</taxon>
        <taxon>Bacillati</taxon>
        <taxon>Actinomycetota</taxon>
        <taxon>Thermoleophilia</taxon>
        <taxon>Solirubrobacterales</taxon>
        <taxon>Solirubrobacteraceae</taxon>
        <taxon>Solirubrobacter</taxon>
    </lineage>
</organism>
<dbReference type="Pfam" id="PF02875">
    <property type="entry name" value="Mur_ligase_C"/>
    <property type="match status" value="1"/>
</dbReference>
<dbReference type="InterPro" id="IPR036615">
    <property type="entry name" value="Mur_ligase_C_dom_sf"/>
</dbReference>
<feature type="binding site" evidence="7">
    <location>
        <begin position="142"/>
        <end position="143"/>
    </location>
    <ligand>
        <name>UDP-N-acetyl-alpha-D-muramoyl-L-alanyl-D-glutamate</name>
        <dbReference type="ChEBI" id="CHEBI:83900"/>
    </ligand>
</feature>
<comment type="caution">
    <text evidence="7">Lacks conserved residue(s) required for the propagation of feature annotation.</text>
</comment>
<protein>
    <recommendedName>
        <fullName evidence="7">UDP-N-acetylmuramoyl-L-alanyl-D-glutamate--2,6-diaminopimelate ligase</fullName>
        <ecNumber evidence="7">6.3.2.13</ecNumber>
    </recommendedName>
    <alternativeName>
        <fullName evidence="7">Meso-A2pm-adding enzyme</fullName>
    </alternativeName>
    <alternativeName>
        <fullName evidence="7">Meso-diaminopimelate-adding enzyme</fullName>
    </alternativeName>
    <alternativeName>
        <fullName evidence="7">UDP-MurNAc-L-Ala-D-Glu:meso-diaminopimelate ligase</fullName>
    </alternativeName>
    <alternativeName>
        <fullName evidence="7">UDP-MurNAc-tripeptide synthetase</fullName>
    </alternativeName>
    <alternativeName>
        <fullName evidence="7">UDP-N-acetylmuramyl-tripeptide synthetase</fullName>
    </alternativeName>
</protein>
<reference evidence="12" key="1">
    <citation type="submission" date="2022-10" db="EMBL/GenBank/DDBJ databases">
        <title>The WGS of Solirubrobacter ginsenosidimutans DSM 21036.</title>
        <authorList>
            <person name="Jiang Z."/>
        </authorList>
    </citation>
    <scope>NUCLEOTIDE SEQUENCE</scope>
    <source>
        <strain evidence="12">DSM 21036</strain>
    </source>
</reference>
<name>A0A9X3S2Q6_9ACTN</name>
<dbReference type="EMBL" id="JAPDOD010000038">
    <property type="protein sequence ID" value="MDA0164850.1"/>
    <property type="molecule type" value="Genomic_DNA"/>
</dbReference>
<comment type="similarity">
    <text evidence="1 7">Belongs to the MurCDEF family. MurE subfamily.</text>
</comment>
<evidence type="ECO:0000256" key="8">
    <source>
        <dbReference type="RuleBase" id="RU004135"/>
    </source>
</evidence>